<protein>
    <submittedName>
        <fullName evidence="1">DUF748 domain-containing protein</fullName>
    </submittedName>
</protein>
<dbReference type="PANTHER" id="PTHR30441">
    <property type="entry name" value="DUF748 DOMAIN-CONTAINING PROTEIN"/>
    <property type="match status" value="1"/>
</dbReference>
<dbReference type="InterPro" id="IPR008023">
    <property type="entry name" value="DUF748"/>
</dbReference>
<dbReference type="GO" id="GO:0090313">
    <property type="term" value="P:regulation of protein targeting to membrane"/>
    <property type="evidence" value="ECO:0007669"/>
    <property type="project" value="TreeGrafter"/>
</dbReference>
<name>A0A9X1W5H1_9GAMM</name>
<dbReference type="Proteomes" id="UP001139682">
    <property type="component" value="Unassembled WGS sequence"/>
</dbReference>
<evidence type="ECO:0000313" key="1">
    <source>
        <dbReference type="EMBL" id="MCJ0973904.1"/>
    </source>
</evidence>
<organism evidence="1 2">
    <name type="scientific">Stutzerimonas marianensis</name>
    <dbReference type="NCBI Taxonomy" id="2929513"/>
    <lineage>
        <taxon>Bacteria</taxon>
        <taxon>Pseudomonadati</taxon>
        <taxon>Pseudomonadota</taxon>
        <taxon>Gammaproteobacteria</taxon>
        <taxon>Pseudomonadales</taxon>
        <taxon>Pseudomonadaceae</taxon>
        <taxon>Stutzerimonas</taxon>
    </lineage>
</organism>
<dbReference type="Gene3D" id="3.30.1330.60">
    <property type="entry name" value="OmpA-like domain"/>
    <property type="match status" value="1"/>
</dbReference>
<gene>
    <name evidence="1" type="ORF">MST27_11045</name>
</gene>
<dbReference type="RefSeq" id="WP_243605991.1">
    <property type="nucleotide sequence ID" value="NZ_JALGRD010000005.1"/>
</dbReference>
<sequence>MPKGLKRALVGAMTALVCYCLLGFLILPGAAQRLVNQQLVQYATVPARLQRIEFNPFSLEVRLFDLRIGDQGEEQIGFEQLYLDLMWNSLWRRTLQIADMELSGLQTEVTFDKNGTLNLSQLFDIPPSDSPTDEDDEPFALVIDRLRLKEGRVHFADARPDEQVDIRLDSLDFELLNFATRSDAAADATLVAAGPSGARLEWKGRFSSAPISSSGHLSISDLALRDVWAYAQDAVPLKLKQGRLSAATDYQLDLAQGTELQLNGLEARLAPLELDTLDDAPLIRLETLEIDDSTLSLAERKVTIGTLRSRKLEAWASRHENGEIDWLAMFAKQTGEDASPSEPASDGAPEQPWQVMVGTAQLRGYRAHLTDQVPAQPVTLELGPLDLDVANFDSQGNEPFDLRLDTGVGNRGSLSAVGQLHLSPASGQLTIETKDIDLRIAQAYLSPFLHLELRSGLLSSQMELTLADIDPLTFRADGAVDVTQLHTLDTINNRDLLKWQRLHLDKLTYEHPKLLDIGAVELTQPYARFIINPDLTTNINDLLVDKSGSASETSPAQGAGQPEEAMAIRIGGIAIDDGSANFSDLSLRPPFITAVQELNGSIGALDNRAQQPATVNVAGKVDRYAPVSIEGSLTPFDPLQSLDLATRFRQVELTTLSPYSGKFAGYRIRKGRMDLDLHYRINQGQLNAQNKVVLQQLQLGEKVDSPQAVDLPIRLAVALLKDSKGVISLELPVQGNLNNPEFDVMPIVWQTLRNLVTRAAKAPFRFLGGLVGGRQADLDKVPFAPGSSELTQAARANLDTLAQALRERPVLRLEIEGQGSPQADGPHLAEQWLRREYQQTLYNMRQRSGETVPADPSELTVSEDDEPILLEGIYRSRLKQQPPAQWAELDEQARSERMRDAILASRADSPALLRRLSRERASAIKDYLVDQGGLADARLYLLDTGITEPGEDGQVPTALHLGAE</sequence>
<dbReference type="InterPro" id="IPR036737">
    <property type="entry name" value="OmpA-like_sf"/>
</dbReference>
<dbReference type="PANTHER" id="PTHR30441:SF8">
    <property type="entry name" value="DUF748 DOMAIN-CONTAINING PROTEIN"/>
    <property type="match status" value="1"/>
</dbReference>
<dbReference type="AlphaFoldDB" id="A0A9X1W5H1"/>
<dbReference type="InterPro" id="IPR052894">
    <property type="entry name" value="AsmA-related"/>
</dbReference>
<proteinExistence type="predicted"/>
<keyword evidence="2" id="KW-1185">Reference proteome</keyword>
<evidence type="ECO:0000313" key="2">
    <source>
        <dbReference type="Proteomes" id="UP001139682"/>
    </source>
</evidence>
<comment type="caution">
    <text evidence="1">The sequence shown here is derived from an EMBL/GenBank/DDBJ whole genome shotgun (WGS) entry which is preliminary data.</text>
</comment>
<reference evidence="1" key="1">
    <citation type="submission" date="2022-03" db="EMBL/GenBank/DDBJ databases">
        <title>Pseudomonas marianensis sp. nov., a marine bacterium isolated from deep-sea sediments of the Mariana Trench.</title>
        <authorList>
            <person name="Wei Y."/>
        </authorList>
    </citation>
    <scope>NUCLEOTIDE SEQUENCE</scope>
    <source>
        <strain evidence="1">PS1</strain>
    </source>
</reference>
<accession>A0A9X1W5H1</accession>
<dbReference type="EMBL" id="JALGRD010000005">
    <property type="protein sequence ID" value="MCJ0973904.1"/>
    <property type="molecule type" value="Genomic_DNA"/>
</dbReference>
<dbReference type="GO" id="GO:0005886">
    <property type="term" value="C:plasma membrane"/>
    <property type="evidence" value="ECO:0007669"/>
    <property type="project" value="TreeGrafter"/>
</dbReference>
<dbReference type="Pfam" id="PF05359">
    <property type="entry name" value="DUF748"/>
    <property type="match status" value="1"/>
</dbReference>